<gene>
    <name evidence="2" type="ORF">TIFTF001_029530</name>
</gene>
<sequence length="76" mass="8457">MKTFRIDIAKQVSAGSSHPTIVADYISRAIRAKYWINQDKETSYKSRVLDQPGQGGEGSYFQSQEGREGYVEAIAA</sequence>
<dbReference type="EMBL" id="BTGU01000098">
    <property type="protein sequence ID" value="GMN60423.1"/>
    <property type="molecule type" value="Genomic_DNA"/>
</dbReference>
<feature type="region of interest" description="Disordered" evidence="1">
    <location>
        <begin position="46"/>
        <end position="65"/>
    </location>
</feature>
<comment type="caution">
    <text evidence="2">The sequence shown here is derived from an EMBL/GenBank/DDBJ whole genome shotgun (WGS) entry which is preliminary data.</text>
</comment>
<proteinExistence type="predicted"/>
<evidence type="ECO:0000313" key="2">
    <source>
        <dbReference type="EMBL" id="GMN60423.1"/>
    </source>
</evidence>
<organism evidence="2 3">
    <name type="scientific">Ficus carica</name>
    <name type="common">Common fig</name>
    <dbReference type="NCBI Taxonomy" id="3494"/>
    <lineage>
        <taxon>Eukaryota</taxon>
        <taxon>Viridiplantae</taxon>
        <taxon>Streptophyta</taxon>
        <taxon>Embryophyta</taxon>
        <taxon>Tracheophyta</taxon>
        <taxon>Spermatophyta</taxon>
        <taxon>Magnoliopsida</taxon>
        <taxon>eudicotyledons</taxon>
        <taxon>Gunneridae</taxon>
        <taxon>Pentapetalae</taxon>
        <taxon>rosids</taxon>
        <taxon>fabids</taxon>
        <taxon>Rosales</taxon>
        <taxon>Moraceae</taxon>
        <taxon>Ficeae</taxon>
        <taxon>Ficus</taxon>
    </lineage>
</organism>
<dbReference type="Proteomes" id="UP001187192">
    <property type="component" value="Unassembled WGS sequence"/>
</dbReference>
<dbReference type="AlphaFoldDB" id="A0AA88IY60"/>
<reference evidence="2" key="1">
    <citation type="submission" date="2023-07" db="EMBL/GenBank/DDBJ databases">
        <title>draft genome sequence of fig (Ficus carica).</title>
        <authorList>
            <person name="Takahashi T."/>
            <person name="Nishimura K."/>
        </authorList>
    </citation>
    <scope>NUCLEOTIDE SEQUENCE</scope>
</reference>
<evidence type="ECO:0000313" key="3">
    <source>
        <dbReference type="Proteomes" id="UP001187192"/>
    </source>
</evidence>
<name>A0AA88IY60_FICCA</name>
<evidence type="ECO:0000256" key="1">
    <source>
        <dbReference type="SAM" id="MobiDB-lite"/>
    </source>
</evidence>
<keyword evidence="3" id="KW-1185">Reference proteome</keyword>
<protein>
    <submittedName>
        <fullName evidence="2">Uncharacterized protein</fullName>
    </submittedName>
</protein>
<accession>A0AA88IY60</accession>